<dbReference type="Proteomes" id="UP000317716">
    <property type="component" value="Unassembled WGS sequence"/>
</dbReference>
<organism evidence="2 3">
    <name type="scientific">Eiseniibacteriota bacterium</name>
    <dbReference type="NCBI Taxonomy" id="2212470"/>
    <lineage>
        <taxon>Bacteria</taxon>
        <taxon>Candidatus Eiseniibacteriota</taxon>
    </lineage>
</organism>
<dbReference type="SUPFAM" id="SSF53448">
    <property type="entry name" value="Nucleotide-diphospho-sugar transferases"/>
    <property type="match status" value="1"/>
</dbReference>
<dbReference type="AlphaFoldDB" id="A0A538S6Z5"/>
<sequence>MYRPRCSSTLPAMDALPISVLLLARDEAARLADLLPRLAFAREIVVVVDTATRDATREVAAGHGARVLERALDGFGPQRAFGLAHAREAWVLWLDADERLDARAVASVRGAVENGAAAGYRIERVTWFLGKRIRHCGWRGEKVLRLFRREAASFDDAPVHEQVRIRGAVADLGGVIEHRSYERWEDCRDKLMRYAAAGAASMRRAGRGATALDVLVRPPLRFLRMYVLQAGFLDGAHGLLVCALAAAQVLLKYAELWAAPRAGSVTEDRRAGNAP</sequence>
<reference evidence="2 3" key="1">
    <citation type="journal article" date="2019" name="Nat. Microbiol.">
        <title>Mediterranean grassland soil C-N compound turnover is dependent on rainfall and depth, and is mediated by genomically divergent microorganisms.</title>
        <authorList>
            <person name="Diamond S."/>
            <person name="Andeer P.F."/>
            <person name="Li Z."/>
            <person name="Crits-Christoph A."/>
            <person name="Burstein D."/>
            <person name="Anantharaman K."/>
            <person name="Lane K.R."/>
            <person name="Thomas B.C."/>
            <person name="Pan C."/>
            <person name="Northen T.R."/>
            <person name="Banfield J.F."/>
        </authorList>
    </citation>
    <scope>NUCLEOTIDE SEQUENCE [LARGE SCALE GENOMIC DNA]</scope>
    <source>
        <strain evidence="2">WS_2</strain>
    </source>
</reference>
<dbReference type="EMBL" id="VBOS01000547">
    <property type="protein sequence ID" value="TMQ47152.1"/>
    <property type="molecule type" value="Genomic_DNA"/>
</dbReference>
<evidence type="ECO:0000313" key="2">
    <source>
        <dbReference type="EMBL" id="TMQ47152.1"/>
    </source>
</evidence>
<comment type="caution">
    <text evidence="2">The sequence shown here is derived from an EMBL/GenBank/DDBJ whole genome shotgun (WGS) entry which is preliminary data.</text>
</comment>
<dbReference type="InterPro" id="IPR001173">
    <property type="entry name" value="Glyco_trans_2-like"/>
</dbReference>
<dbReference type="GO" id="GO:0016740">
    <property type="term" value="F:transferase activity"/>
    <property type="evidence" value="ECO:0007669"/>
    <property type="project" value="UniProtKB-KW"/>
</dbReference>
<accession>A0A538S6Z5</accession>
<dbReference type="Gene3D" id="3.90.550.10">
    <property type="entry name" value="Spore Coat Polysaccharide Biosynthesis Protein SpsA, Chain A"/>
    <property type="match status" value="1"/>
</dbReference>
<keyword evidence="2" id="KW-0808">Transferase</keyword>
<evidence type="ECO:0000259" key="1">
    <source>
        <dbReference type="Pfam" id="PF00535"/>
    </source>
</evidence>
<dbReference type="Pfam" id="PF00535">
    <property type="entry name" value="Glycos_transf_2"/>
    <property type="match status" value="1"/>
</dbReference>
<dbReference type="PANTHER" id="PTHR43630">
    <property type="entry name" value="POLY-BETA-1,6-N-ACETYL-D-GLUCOSAMINE SYNTHASE"/>
    <property type="match status" value="1"/>
</dbReference>
<dbReference type="InterPro" id="IPR029044">
    <property type="entry name" value="Nucleotide-diphossugar_trans"/>
</dbReference>
<protein>
    <submittedName>
        <fullName evidence="2">Glycosyltransferase family 2 protein</fullName>
    </submittedName>
</protein>
<evidence type="ECO:0000313" key="3">
    <source>
        <dbReference type="Proteomes" id="UP000317716"/>
    </source>
</evidence>
<name>A0A538S6Z5_UNCEI</name>
<gene>
    <name evidence="2" type="ORF">E6K72_14270</name>
</gene>
<proteinExistence type="predicted"/>
<dbReference type="PANTHER" id="PTHR43630:SF2">
    <property type="entry name" value="GLYCOSYLTRANSFERASE"/>
    <property type="match status" value="1"/>
</dbReference>
<dbReference type="CDD" id="cd02511">
    <property type="entry name" value="Beta4Glucosyltransferase"/>
    <property type="match status" value="1"/>
</dbReference>
<feature type="domain" description="Glycosyltransferase 2-like" evidence="1">
    <location>
        <begin position="42"/>
        <end position="123"/>
    </location>
</feature>